<protein>
    <recommendedName>
        <fullName evidence="3">Capsule assembly protein Wzi</fullName>
    </recommendedName>
</protein>
<proteinExistence type="predicted"/>
<dbReference type="Proteomes" id="UP000240978">
    <property type="component" value="Unassembled WGS sequence"/>
</dbReference>
<dbReference type="SUPFAM" id="SSF56935">
    <property type="entry name" value="Porins"/>
    <property type="match status" value="1"/>
</dbReference>
<evidence type="ECO:0000313" key="2">
    <source>
        <dbReference type="Proteomes" id="UP000240978"/>
    </source>
</evidence>
<evidence type="ECO:0008006" key="3">
    <source>
        <dbReference type="Google" id="ProtNLM"/>
    </source>
</evidence>
<dbReference type="OrthoDB" id="5490906at2"/>
<dbReference type="RefSeq" id="WP_106603370.1">
    <property type="nucleotide sequence ID" value="NZ_PYGK01000007.1"/>
</dbReference>
<comment type="caution">
    <text evidence="1">The sequence shown here is derived from an EMBL/GenBank/DDBJ whole genome shotgun (WGS) entry which is preliminary data.</text>
</comment>
<dbReference type="EMBL" id="PYGK01000007">
    <property type="protein sequence ID" value="PSL28977.1"/>
    <property type="molecule type" value="Genomic_DNA"/>
</dbReference>
<gene>
    <name evidence="1" type="ORF">CLV42_107123</name>
</gene>
<name>A0A2P8G4T3_9BACT</name>
<reference evidence="1 2" key="1">
    <citation type="submission" date="2018-03" db="EMBL/GenBank/DDBJ databases">
        <title>Genomic Encyclopedia of Archaeal and Bacterial Type Strains, Phase II (KMG-II): from individual species to whole genera.</title>
        <authorList>
            <person name="Goeker M."/>
        </authorList>
    </citation>
    <scope>NUCLEOTIDE SEQUENCE [LARGE SCALE GENOMIC DNA]</scope>
    <source>
        <strain evidence="1 2">DSM 18107</strain>
    </source>
</reference>
<organism evidence="1 2">
    <name type="scientific">Chitinophaga ginsengisoli</name>
    <dbReference type="NCBI Taxonomy" id="363837"/>
    <lineage>
        <taxon>Bacteria</taxon>
        <taxon>Pseudomonadati</taxon>
        <taxon>Bacteroidota</taxon>
        <taxon>Chitinophagia</taxon>
        <taxon>Chitinophagales</taxon>
        <taxon>Chitinophagaceae</taxon>
        <taxon>Chitinophaga</taxon>
    </lineage>
</organism>
<keyword evidence="2" id="KW-1185">Reference proteome</keyword>
<dbReference type="AlphaFoldDB" id="A0A2P8G4T3"/>
<evidence type="ECO:0000313" key="1">
    <source>
        <dbReference type="EMBL" id="PSL28977.1"/>
    </source>
</evidence>
<accession>A0A2P8G4T3</accession>
<sequence>MQKIFMLLVMCYLWQPAFSQHEHHMPAKKDTTKPGSQMNMDGDMHHMQHGAGMNMQMDVPMSHAFSLNLPMNRNGSGTGWLPDASPMYGYMIHAKKWMYMVHGSIFIRYNDQDFTDKGSRGDSKFDAPSWFMLMGQRKIGQKGLFHFSTMLSLDPIIEGGRGYPLLFQTGESYKGRPLIDRQHPHDLFDELSVSYSHAFSRKIDAFIYVAYPGEPALGPVTFMHRPSALDNPNSPISHHWVDATHITFGVVTVGVRLDKFKLEGSSFTGREPNEERYGFDKPKFNSWSGRLSFNPSDNWALQVSHGYLKSPEELHPEENVHKTTASAIYSIDMGNENRINATVLWGMNKEKEHKGENAFMAEGAWRRNRLAVYTRYEFTEKSGEELVLEPMFEAHDRFNIHALTLGANYDLFRLLHTRVAAGAQWSIYHAPESLNALYGKNPMALEVYLRIYPSLMRMGGKM</sequence>